<dbReference type="Proteomes" id="UP001164250">
    <property type="component" value="Chromosome 13"/>
</dbReference>
<gene>
    <name evidence="1" type="ORF">Patl1_24673</name>
</gene>
<dbReference type="EMBL" id="CM047909">
    <property type="protein sequence ID" value="KAJ0080347.1"/>
    <property type="molecule type" value="Genomic_DNA"/>
</dbReference>
<name>A0ACC1A208_9ROSI</name>
<accession>A0ACC1A208</accession>
<organism evidence="1 2">
    <name type="scientific">Pistacia atlantica</name>
    <dbReference type="NCBI Taxonomy" id="434234"/>
    <lineage>
        <taxon>Eukaryota</taxon>
        <taxon>Viridiplantae</taxon>
        <taxon>Streptophyta</taxon>
        <taxon>Embryophyta</taxon>
        <taxon>Tracheophyta</taxon>
        <taxon>Spermatophyta</taxon>
        <taxon>Magnoliopsida</taxon>
        <taxon>eudicotyledons</taxon>
        <taxon>Gunneridae</taxon>
        <taxon>Pentapetalae</taxon>
        <taxon>rosids</taxon>
        <taxon>malvids</taxon>
        <taxon>Sapindales</taxon>
        <taxon>Anacardiaceae</taxon>
        <taxon>Pistacia</taxon>
    </lineage>
</organism>
<sequence>MPKLKVLNLFRIQLSLLPSSLGHLINLQTLCLDYSKIEDFAIIGKLKRLKVLSLQHSDIKELTTEISQLTQLRLLDLSNCGRLEVIAPNVISKLSQLEDLYVQLCPIQWNVEVLEELKGLSKLTRLELDIKDSKMLPQGFFSKELRRYNISIGDWPARINGDESLRTLQFKVNSTISLEEFQGIKNVEFLLFANVENGLDELQSNITPLFNEKV</sequence>
<protein>
    <submittedName>
        <fullName evidence="1">Uncharacterized protein</fullName>
    </submittedName>
</protein>
<evidence type="ECO:0000313" key="2">
    <source>
        <dbReference type="Proteomes" id="UP001164250"/>
    </source>
</evidence>
<reference evidence="2" key="1">
    <citation type="journal article" date="2023" name="G3 (Bethesda)">
        <title>Genome assembly and association tests identify interacting loci associated with vigor, precocity, and sex in interspecific pistachio rootstocks.</title>
        <authorList>
            <person name="Palmer W."/>
            <person name="Jacygrad E."/>
            <person name="Sagayaradj S."/>
            <person name="Cavanaugh K."/>
            <person name="Han R."/>
            <person name="Bertier L."/>
            <person name="Beede B."/>
            <person name="Kafkas S."/>
            <person name="Golino D."/>
            <person name="Preece J."/>
            <person name="Michelmore R."/>
        </authorList>
    </citation>
    <scope>NUCLEOTIDE SEQUENCE [LARGE SCALE GENOMIC DNA]</scope>
</reference>
<comment type="caution">
    <text evidence="1">The sequence shown here is derived from an EMBL/GenBank/DDBJ whole genome shotgun (WGS) entry which is preliminary data.</text>
</comment>
<proteinExistence type="predicted"/>
<evidence type="ECO:0000313" key="1">
    <source>
        <dbReference type="EMBL" id="KAJ0080347.1"/>
    </source>
</evidence>
<keyword evidence="2" id="KW-1185">Reference proteome</keyword>